<protein>
    <submittedName>
        <fullName evidence="2">Uncharacterized protein</fullName>
    </submittedName>
</protein>
<accession>A0A501W8B8</accession>
<dbReference type="AlphaFoldDB" id="A0A501W8B8"/>
<evidence type="ECO:0000313" key="3">
    <source>
        <dbReference type="Proteomes" id="UP000316727"/>
    </source>
</evidence>
<dbReference type="EMBL" id="VFRQ01000003">
    <property type="protein sequence ID" value="TPE44620.1"/>
    <property type="molecule type" value="Genomic_DNA"/>
</dbReference>
<dbReference type="Proteomes" id="UP000316727">
    <property type="component" value="Unassembled WGS sequence"/>
</dbReference>
<feature type="chain" id="PRO_5021410010" evidence="1">
    <location>
        <begin position="32"/>
        <end position="211"/>
    </location>
</feature>
<dbReference type="PROSITE" id="PS51257">
    <property type="entry name" value="PROKAR_LIPOPROTEIN"/>
    <property type="match status" value="1"/>
</dbReference>
<comment type="caution">
    <text evidence="2">The sequence shown here is derived from an EMBL/GenBank/DDBJ whole genome shotgun (WGS) entry which is preliminary data.</text>
</comment>
<evidence type="ECO:0000256" key="1">
    <source>
        <dbReference type="SAM" id="SignalP"/>
    </source>
</evidence>
<name>A0A501W8B8_9BACT</name>
<dbReference type="OrthoDB" id="851138at2"/>
<gene>
    <name evidence="2" type="ORF">FJM65_06210</name>
</gene>
<feature type="signal peptide" evidence="1">
    <location>
        <begin position="1"/>
        <end position="31"/>
    </location>
</feature>
<proteinExistence type="predicted"/>
<organism evidence="2 3">
    <name type="scientific">Pontibacter mangrovi</name>
    <dbReference type="NCBI Taxonomy" id="2589816"/>
    <lineage>
        <taxon>Bacteria</taxon>
        <taxon>Pseudomonadati</taxon>
        <taxon>Bacteroidota</taxon>
        <taxon>Cytophagia</taxon>
        <taxon>Cytophagales</taxon>
        <taxon>Hymenobacteraceae</taxon>
        <taxon>Pontibacter</taxon>
    </lineage>
</organism>
<keyword evidence="1" id="KW-0732">Signal</keyword>
<reference evidence="2 3" key="1">
    <citation type="submission" date="2019-06" db="EMBL/GenBank/DDBJ databases">
        <title>A novel bacterium of genus Pontibacter, isolated from marine sediment.</title>
        <authorList>
            <person name="Huang H."/>
            <person name="Mo K."/>
            <person name="Hu Y."/>
        </authorList>
    </citation>
    <scope>NUCLEOTIDE SEQUENCE [LARGE SCALE GENOMIC DNA]</scope>
    <source>
        <strain evidence="2 3">HB172049</strain>
    </source>
</reference>
<evidence type="ECO:0000313" key="2">
    <source>
        <dbReference type="EMBL" id="TPE44620.1"/>
    </source>
</evidence>
<sequence>MLLRLNRFRHRHSLKVQLLVLLLLIQTLASACTDKPSEEEGDTPLARHDAVASDTASAGSSAATHDLLGNPLVADLQQSNDLNAYFDRIDANFTVDADAIENRHTPGITDSIYTIRFGDSFIEFYVPSQSGHLMLQVADIRSADVTLRNNLRVGMPQAELLSSLKRQGDDIRITQTPQQIIASAREGAPVSLHFFLQKGKVSRILYEGYVD</sequence>
<keyword evidence="3" id="KW-1185">Reference proteome</keyword>